<evidence type="ECO:0000313" key="3">
    <source>
        <dbReference type="WBParaSite" id="nRc.2.0.1.t29349-RA"/>
    </source>
</evidence>
<proteinExistence type="predicted"/>
<evidence type="ECO:0000256" key="1">
    <source>
        <dbReference type="SAM" id="Phobius"/>
    </source>
</evidence>
<keyword evidence="1" id="KW-0472">Membrane</keyword>
<accession>A0A915JTG6</accession>
<protein>
    <submittedName>
        <fullName evidence="3">Uncharacterized protein</fullName>
    </submittedName>
</protein>
<keyword evidence="2" id="KW-1185">Reference proteome</keyword>
<feature type="transmembrane region" description="Helical" evidence="1">
    <location>
        <begin position="21"/>
        <end position="38"/>
    </location>
</feature>
<dbReference type="AlphaFoldDB" id="A0A915JTG6"/>
<feature type="transmembrane region" description="Helical" evidence="1">
    <location>
        <begin position="44"/>
        <end position="62"/>
    </location>
</feature>
<dbReference type="Proteomes" id="UP000887565">
    <property type="component" value="Unplaced"/>
</dbReference>
<dbReference type="WBParaSite" id="nRc.2.0.1.t29349-RA">
    <property type="protein sequence ID" value="nRc.2.0.1.t29349-RA"/>
    <property type="gene ID" value="nRc.2.0.1.g29349"/>
</dbReference>
<reference evidence="3" key="1">
    <citation type="submission" date="2022-11" db="UniProtKB">
        <authorList>
            <consortium name="WormBaseParasite"/>
        </authorList>
    </citation>
    <scope>IDENTIFICATION</scope>
</reference>
<name>A0A915JTG6_ROMCU</name>
<evidence type="ECO:0000313" key="2">
    <source>
        <dbReference type="Proteomes" id="UP000887565"/>
    </source>
</evidence>
<keyword evidence="1" id="KW-1133">Transmembrane helix</keyword>
<sequence length="197" mass="22494">MVNKIEIATRFTELTFCIFRTHTTVAMACLFFSPISIISCIVDIVKFIFAASVFMLVLYDIMSSIRTINFKKYLSTELYMKQSSDVCGIKRSSLWWLPIAQHFNGLLKKPFSNSVTHATCTLNLHHNKNAKKSFSEYSSEYGQNLLNDVLYKCKAELRKCRWEIKGCKSGRRQSAKVANCGRLSAIVGDKNPIIFYS</sequence>
<organism evidence="2 3">
    <name type="scientific">Romanomermis culicivorax</name>
    <name type="common">Nematode worm</name>
    <dbReference type="NCBI Taxonomy" id="13658"/>
    <lineage>
        <taxon>Eukaryota</taxon>
        <taxon>Metazoa</taxon>
        <taxon>Ecdysozoa</taxon>
        <taxon>Nematoda</taxon>
        <taxon>Enoplea</taxon>
        <taxon>Dorylaimia</taxon>
        <taxon>Mermithida</taxon>
        <taxon>Mermithoidea</taxon>
        <taxon>Mermithidae</taxon>
        <taxon>Romanomermis</taxon>
    </lineage>
</organism>
<keyword evidence="1" id="KW-0812">Transmembrane</keyword>